<evidence type="ECO:0008006" key="4">
    <source>
        <dbReference type="Google" id="ProtNLM"/>
    </source>
</evidence>
<dbReference type="RefSeq" id="WP_135836691.1">
    <property type="nucleotide sequence ID" value="NZ_SRPE01000013.1"/>
</dbReference>
<organism evidence="2 3">
    <name type="scientific">Empedobacter tilapiae</name>
    <dbReference type="NCBI Taxonomy" id="2491114"/>
    <lineage>
        <taxon>Bacteria</taxon>
        <taxon>Pseudomonadati</taxon>
        <taxon>Bacteroidota</taxon>
        <taxon>Flavobacteriia</taxon>
        <taxon>Flavobacteriales</taxon>
        <taxon>Weeksellaceae</taxon>
        <taxon>Empedobacter</taxon>
    </lineage>
</organism>
<evidence type="ECO:0000256" key="1">
    <source>
        <dbReference type="SAM" id="SignalP"/>
    </source>
</evidence>
<sequence length="165" mass="18716">MKKFTYFLMVTLVTLFTFSCSNDDDSGNGDVNNPKNSYLKATIDGKEKTFNTIVVNKKYIEYNDGEKVTLLQVTASIDNNPTEKITFALREGQIGSDALGYDGGDMFAYYKDNIHYTNMAIGDFSYIINKNSDNKIEGTFSGLLYNNYNSSDFKEFTKGEFKIQY</sequence>
<dbReference type="AlphaFoldDB" id="A0A4Z1BEV6"/>
<reference evidence="2 3" key="1">
    <citation type="submission" date="2019-03" db="EMBL/GenBank/DDBJ databases">
        <title>Empedobacter tilapiae sp. nov., isolated from an intestine of Nile tilapia Oreochromis niloticus.</title>
        <authorList>
            <person name="Kim Y.-O."/>
            <person name="Yoon J.-H."/>
        </authorList>
    </citation>
    <scope>NUCLEOTIDE SEQUENCE [LARGE SCALE GENOMIC DNA]</scope>
    <source>
        <strain evidence="2 3">MRS2</strain>
    </source>
</reference>
<dbReference type="Proteomes" id="UP000297998">
    <property type="component" value="Unassembled WGS sequence"/>
</dbReference>
<accession>A0A4Z1BEV6</accession>
<comment type="caution">
    <text evidence="2">The sequence shown here is derived from an EMBL/GenBank/DDBJ whole genome shotgun (WGS) entry which is preliminary data.</text>
</comment>
<feature type="chain" id="PRO_5021441151" description="DUF4352 domain-containing protein" evidence="1">
    <location>
        <begin position="24"/>
        <end position="165"/>
    </location>
</feature>
<name>A0A4Z1BEV6_9FLAO</name>
<evidence type="ECO:0000313" key="3">
    <source>
        <dbReference type="Proteomes" id="UP000297998"/>
    </source>
</evidence>
<protein>
    <recommendedName>
        <fullName evidence="4">DUF4352 domain-containing protein</fullName>
    </recommendedName>
</protein>
<dbReference type="OrthoDB" id="9801455at2"/>
<keyword evidence="1" id="KW-0732">Signal</keyword>
<gene>
    <name evidence="2" type="ORF">E4J94_15455</name>
</gene>
<proteinExistence type="predicted"/>
<dbReference type="EMBL" id="SRPE01000013">
    <property type="protein sequence ID" value="TGN22932.1"/>
    <property type="molecule type" value="Genomic_DNA"/>
</dbReference>
<dbReference type="PROSITE" id="PS51257">
    <property type="entry name" value="PROKAR_LIPOPROTEIN"/>
    <property type="match status" value="1"/>
</dbReference>
<evidence type="ECO:0000313" key="2">
    <source>
        <dbReference type="EMBL" id="TGN22932.1"/>
    </source>
</evidence>
<keyword evidence="3" id="KW-1185">Reference proteome</keyword>
<feature type="signal peptide" evidence="1">
    <location>
        <begin position="1"/>
        <end position="23"/>
    </location>
</feature>